<accession>A0A699GU80</accession>
<dbReference type="Pfam" id="PF07727">
    <property type="entry name" value="RVT_2"/>
    <property type="match status" value="1"/>
</dbReference>
<comment type="caution">
    <text evidence="4">The sequence shown here is derived from an EMBL/GenBank/DDBJ whole genome shotgun (WGS) entry which is preliminary data.</text>
</comment>
<evidence type="ECO:0000259" key="2">
    <source>
        <dbReference type="Pfam" id="PF07727"/>
    </source>
</evidence>
<feature type="domain" description="Reverse transcriptase Ty1/copia-type" evidence="2">
    <location>
        <begin position="848"/>
        <end position="972"/>
    </location>
</feature>
<dbReference type="EMBL" id="BKCJ010052893">
    <property type="protein sequence ID" value="GEW30296.1"/>
    <property type="molecule type" value="Genomic_DNA"/>
</dbReference>
<evidence type="ECO:0000256" key="1">
    <source>
        <dbReference type="SAM" id="MobiDB-lite"/>
    </source>
</evidence>
<protein>
    <submittedName>
        <fullName evidence="4">Retrovirus-related Pol polyprotein from transposon TNT 1-94</fullName>
    </submittedName>
</protein>
<proteinExistence type="predicted"/>
<feature type="compositionally biased region" description="Polar residues" evidence="1">
    <location>
        <begin position="1848"/>
        <end position="1867"/>
    </location>
</feature>
<feature type="region of interest" description="Disordered" evidence="1">
    <location>
        <begin position="1467"/>
        <end position="1490"/>
    </location>
</feature>
<dbReference type="InterPro" id="IPR013103">
    <property type="entry name" value="RVT_2"/>
</dbReference>
<organism evidence="4">
    <name type="scientific">Tanacetum cinerariifolium</name>
    <name type="common">Dalmatian daisy</name>
    <name type="synonym">Chrysanthemum cinerariifolium</name>
    <dbReference type="NCBI Taxonomy" id="118510"/>
    <lineage>
        <taxon>Eukaryota</taxon>
        <taxon>Viridiplantae</taxon>
        <taxon>Streptophyta</taxon>
        <taxon>Embryophyta</taxon>
        <taxon>Tracheophyta</taxon>
        <taxon>Spermatophyta</taxon>
        <taxon>Magnoliopsida</taxon>
        <taxon>eudicotyledons</taxon>
        <taxon>Gunneridae</taxon>
        <taxon>Pentapetalae</taxon>
        <taxon>asterids</taxon>
        <taxon>campanulids</taxon>
        <taxon>Asterales</taxon>
        <taxon>Asteraceae</taxon>
        <taxon>Asteroideae</taxon>
        <taxon>Anthemideae</taxon>
        <taxon>Anthemidinae</taxon>
        <taxon>Tanacetum</taxon>
    </lineage>
</organism>
<reference evidence="4" key="1">
    <citation type="journal article" date="2019" name="Sci. Rep.">
        <title>Draft genome of Tanacetum cinerariifolium, the natural source of mosquito coil.</title>
        <authorList>
            <person name="Yamashiro T."/>
            <person name="Shiraishi A."/>
            <person name="Satake H."/>
            <person name="Nakayama K."/>
        </authorList>
    </citation>
    <scope>NUCLEOTIDE SEQUENCE</scope>
</reference>
<feature type="region of interest" description="Disordered" evidence="1">
    <location>
        <begin position="1847"/>
        <end position="1867"/>
    </location>
</feature>
<evidence type="ECO:0000259" key="3">
    <source>
        <dbReference type="Pfam" id="PF13976"/>
    </source>
</evidence>
<feature type="region of interest" description="Disordered" evidence="1">
    <location>
        <begin position="266"/>
        <end position="294"/>
    </location>
</feature>
<gene>
    <name evidence="4" type="ORF">Tci_202272</name>
</gene>
<feature type="domain" description="GAG-pre-integrase" evidence="3">
    <location>
        <begin position="454"/>
        <end position="526"/>
    </location>
</feature>
<feature type="compositionally biased region" description="Polar residues" evidence="1">
    <location>
        <begin position="279"/>
        <end position="293"/>
    </location>
</feature>
<name>A0A699GU80_TANCI</name>
<feature type="compositionally biased region" description="Basic and acidic residues" evidence="1">
    <location>
        <begin position="1467"/>
        <end position="1476"/>
    </location>
</feature>
<sequence>MLLMQAQENRVALDEEQLLFIAGGQDNVVDEDVDEPSGQDLALNVDNVFQTDDCDAFDSDVDEAPTAQTMFMANISSADLIYDKASLSYDLDILSENKVAIGYKNPLYLTCAQQVQHALYNGNKIIKTNHVSAIVHNLKDSLEIAKITRKKMNDKMKDPENNREVHLDYLKHHKESVATLLEIIEEAMVEKPLDCSLASACLYTKHSQELVEYVIGTCPNNFNKGDKQIASTPATRKKQITFIDPCEPSTNNTLTHLKQQTMNKTNDPVIHSTGVKGATTASGSRPRNNTKKNMTLPAKSDMKKVEVHPRNNNSSPVKKSLVKKVWQIKEDKQVWQATGKLFATVGRTDRTLVFGLRLFKTYDNKSLMAQEFYEKVIRTVRVRDDHFGAIVGYGYYAIGDSMISRVYYVEGLGHNLFFVRHFCDSNLEVAFRKHSCYIRDTDDVELIKGSCGSNLYMILVKDMMKSSLICLLSKASKNKSWLWHRHLNHLNFGTINDLTRKDLVTGLPRLKFEKDHLCSACQLGKSKKHTHKPKAENTNLDNDIVKRWNRTLVKAARTMLIFSKALIFLWAEVVATSCYTQNLSLIHTRHNKTHMSWCMIRSLILHFSISLVHFVTLPMTARILENYNQQMILEFSLVMHQAGRDKKIYNKRTRLIMETLHVQFDELTRPLSPVRLSTRPALTILTPEQISSGLVPNLVLAAPYVHPTNKDLDILFQPMFDEYLEPPHVERPVFIAPAVPVQVFSAAESTIMEDNLLAPIDNIPFVNVFAPESSSEASSFEDDHLLDNVIGNPSRPVSTRKQLAIDALWCLYNSILSKVKPKNFKSAITEDCWFQAMQDEIYEFDQLQVWELVPHPDCVMIIALKWIYKVKLDEYGYFLKNKARLVAKGYRQEEGIEFEESFAPVACIEAIRIFIANATSKNKIIYQMDVKTPFLNGELKEKVYVSQPEGFVDLDHPTHVYRLKKALYSLKEKVEKGVVELNFVTTDYQLVDIFTKILPMERFKLLTLAPWYEEYKMANENVPVPTPTTSDDQILPFEFIQAIQTFLTDKANLDNPTKKGRKDKPHVILYFRFTKLIICHLGRIHNIHQRLTSPFHLAEEDLRLGNLKFVPKGKVDEVFGMPIPNKLISNNIKNAPYYNAYLKMVAKHDQKVTADKEGKKKTTSKGKAISTEEKVAHSLLALHTPKRRSTTDHFVLQRQTIVTDEVSTGPFAQPQDDTSINIVRESPSLTNAETEKVFMDKDQARPDPGERRVALVGPDPESTHDEFMADLYPKVQESLKFLADEHVILEDPIRSTGTLSSMKNLEDAYVAGGQFINDKYTEDEPEKPNVEEEEVVSMVTVLIYQASSSVPTLSTPVLVIDLSPPKPASSTTHALIFTGLHLELRDLPHKIDEDVGESVKEIVHIALQAPLRDRFRELPEADMKEILYQHMFETGTYKSLPEHVALYEALEASMERANIDEFLAEKDKSRKRRCDDQDLPLPPDSGLIEDIPMPDTANISDSEDTNSTHLLKIKQRPKWLKAIPDDERPSTSEPAWVIPASRIPDAVNNWVNDLATTYQAPAENSLLEKTGDMRTFMHWYRQQMGKTELNQADFKGQAYEVVKAFYPDVVHLYKGSRQALSISKMKVARYILVLNYSYLSIYGSMSSAPMTSVPLMVVRTHMRILSVVSIKAYSRYGYDYLKEITLHRADYQEYTIVEKDFKNSYPSDFEDLNLLLLQDFQLGIESYQKQLNLTKLGWDAKGFEYKHDYTIIESPRAVVFPVGNNEWKIMRFNEIYKFGDGARNLYMPLNEDSRPEGSSKTWNAFLVVEYEMLTTDSFREPNEHIISAFRSKSENKGIVPTQVELKLEQTQQGSSHEVSVSTKGVKE</sequence>
<dbReference type="Pfam" id="PF13976">
    <property type="entry name" value="gag_pre-integrs"/>
    <property type="match status" value="1"/>
</dbReference>
<dbReference type="InterPro" id="IPR025724">
    <property type="entry name" value="GAG-pre-integrase_dom"/>
</dbReference>
<evidence type="ECO:0000313" key="4">
    <source>
        <dbReference type="EMBL" id="GEW30296.1"/>
    </source>
</evidence>